<comment type="function">
    <text evidence="6">Component of the proteasome, a multicatalytic proteinase complex which is characterized by its ability to cleave peptides with Arg, Phe, Tyr, Leu, and Glu adjacent to the leaving group at neutral or slightly basic pH. The proteasome has an ATP-dependent proteolytic activity.</text>
</comment>
<dbReference type="PROSITE" id="PS00854">
    <property type="entry name" value="PROTEASOME_BETA_1"/>
    <property type="match status" value="1"/>
</dbReference>
<name>A0A1S3D7T1_DIACI</name>
<evidence type="ECO:0000256" key="5">
    <source>
        <dbReference type="ARBA" id="ARBA00026071"/>
    </source>
</evidence>
<comment type="subunit">
    <text evidence="6">Component of the proteasome complex.</text>
</comment>
<dbReference type="RefSeq" id="XP_008476124.1">
    <property type="nucleotide sequence ID" value="XM_008477902.2"/>
</dbReference>
<dbReference type="GO" id="GO:0019774">
    <property type="term" value="C:proteasome core complex, beta-subunit complex"/>
    <property type="evidence" value="ECO:0007669"/>
    <property type="project" value="InterPro"/>
</dbReference>
<dbReference type="CTD" id="41079"/>
<evidence type="ECO:0000256" key="3">
    <source>
        <dbReference type="ARBA" id="ARBA00023242"/>
    </source>
</evidence>
<dbReference type="InterPro" id="IPR001353">
    <property type="entry name" value="Proteasome_sua/b"/>
</dbReference>
<dbReference type="GO" id="GO:0005737">
    <property type="term" value="C:cytoplasm"/>
    <property type="evidence" value="ECO:0007669"/>
    <property type="project" value="UniProtKB-SubCell"/>
</dbReference>
<evidence type="ECO:0000313" key="7">
    <source>
        <dbReference type="Proteomes" id="UP000079169"/>
    </source>
</evidence>
<dbReference type="OMA" id="CSEQLYG"/>
<dbReference type="CDD" id="cd03759">
    <property type="entry name" value="proteasome_beta_type_3"/>
    <property type="match status" value="1"/>
</dbReference>
<evidence type="ECO:0000256" key="1">
    <source>
        <dbReference type="ARBA" id="ARBA00022490"/>
    </source>
</evidence>
<dbReference type="GO" id="GO:0043161">
    <property type="term" value="P:proteasome-mediated ubiquitin-dependent protein catabolic process"/>
    <property type="evidence" value="ECO:0007669"/>
    <property type="project" value="InterPro"/>
</dbReference>
<gene>
    <name evidence="8" type="primary">LOC103513094</name>
</gene>
<reference evidence="8" key="1">
    <citation type="submission" date="2025-08" db="UniProtKB">
        <authorList>
            <consortium name="RefSeq"/>
        </authorList>
    </citation>
    <scope>IDENTIFICATION</scope>
</reference>
<dbReference type="InterPro" id="IPR016050">
    <property type="entry name" value="Proteasome_bsu_CS"/>
</dbReference>
<proteinExistence type="inferred from homology"/>
<dbReference type="Gene3D" id="3.60.20.10">
    <property type="entry name" value="Glutamine Phosphoribosylpyrophosphate, subunit 1, domain 1"/>
    <property type="match status" value="1"/>
</dbReference>
<dbReference type="FunFam" id="3.60.20.10:FF:000003">
    <property type="entry name" value="Proteasome subunit beta type-3"/>
    <property type="match status" value="1"/>
</dbReference>
<dbReference type="OrthoDB" id="204949at2759"/>
<dbReference type="PaxDb" id="121845-A0A1S3D7T1"/>
<dbReference type="Pfam" id="PF00227">
    <property type="entry name" value="Proteasome"/>
    <property type="match status" value="1"/>
</dbReference>
<evidence type="ECO:0000256" key="2">
    <source>
        <dbReference type="ARBA" id="ARBA00022942"/>
    </source>
</evidence>
<dbReference type="KEGG" id="dci:103513094"/>
<dbReference type="PANTHER" id="PTHR32194">
    <property type="entry name" value="METALLOPROTEASE TLDD"/>
    <property type="match status" value="1"/>
</dbReference>
<dbReference type="Proteomes" id="UP000079169">
    <property type="component" value="Unplaced"/>
</dbReference>
<comment type="subcellular location">
    <subcellularLocation>
        <location evidence="6">Cytoplasm</location>
    </subcellularLocation>
    <subcellularLocation>
        <location evidence="6">Nucleus</location>
    </subcellularLocation>
</comment>
<evidence type="ECO:0000256" key="6">
    <source>
        <dbReference type="RuleBase" id="RU004203"/>
    </source>
</evidence>
<dbReference type="GO" id="GO:0005634">
    <property type="term" value="C:nucleus"/>
    <property type="evidence" value="ECO:0007669"/>
    <property type="project" value="UniProtKB-SubCell"/>
</dbReference>
<dbReference type="PANTHER" id="PTHR32194:SF10">
    <property type="entry name" value="PROTEASOME SUBUNIT BETA TYPE-3"/>
    <property type="match status" value="1"/>
</dbReference>
<comment type="function">
    <text evidence="4">Non-catalytic component of the proteasome, a multicatalytic proteinase complex which is characterized by its ability to cleave peptides with Arg, Phe, Tyr, Leu, and Glu adjacent to the leaving group at neutral or slightly basic pH. The proteasome has an ATP-dependent proteolytic activity.</text>
</comment>
<dbReference type="STRING" id="121845.A0A1S3D7T1"/>
<dbReference type="InterPro" id="IPR023333">
    <property type="entry name" value="Proteasome_suB-type"/>
</dbReference>
<accession>A0A1S3D7T1</accession>
<protein>
    <recommendedName>
        <fullName evidence="6">Proteasome subunit beta</fullName>
    </recommendedName>
</protein>
<sequence>MSIMTYNGGSIVAMTGKNCVAIACDKRFGIQGTALADNFQKIFQVGSHMYVGLPGLATDTQTVYQKIRFRQNLYELKENRKMSPKVLLAMISNMLYERRFGPYFVEPMVVGLDPETAEPIIGNMDLIGCVNQPSDFVVGGPCSDQLYGMCETLWEPNLEPDDLFETIAQALVNACERNAVSGWGAVVYIIEQDKVTVRHVKTRMD</sequence>
<dbReference type="AlphaFoldDB" id="A0A1S3D7T1"/>
<dbReference type="GeneID" id="103513094"/>
<dbReference type="InterPro" id="IPR033811">
    <property type="entry name" value="Proteasome_beta_3"/>
</dbReference>
<dbReference type="InterPro" id="IPR029055">
    <property type="entry name" value="Ntn_hydrolases_N"/>
</dbReference>
<evidence type="ECO:0000256" key="4">
    <source>
        <dbReference type="ARBA" id="ARBA00024953"/>
    </source>
</evidence>
<comment type="similarity">
    <text evidence="6">Belongs to the peptidase T1B family.</text>
</comment>
<keyword evidence="2 6" id="KW-0647">Proteasome</keyword>
<keyword evidence="1 6" id="KW-0963">Cytoplasm</keyword>
<dbReference type="PROSITE" id="PS51476">
    <property type="entry name" value="PROTEASOME_BETA_2"/>
    <property type="match status" value="1"/>
</dbReference>
<comment type="subunit">
    <text evidence="5">The 26S proteasome consists of a 20S proteasome core and two 19S regulatory subunits. The 20S proteasome core is composed of 28 subunits that are arranged in four stacked rings, resulting in a barrel-shaped structure. The two end rings are each formed by seven alpha subunits, and the two central rings are each formed by seven beta subunits. The catalytic chamber with the active sites is on the inside of the barrel.</text>
</comment>
<evidence type="ECO:0000313" key="8">
    <source>
        <dbReference type="RefSeq" id="XP_008476124.1"/>
    </source>
</evidence>
<organism evidence="7 8">
    <name type="scientific">Diaphorina citri</name>
    <name type="common">Asian citrus psyllid</name>
    <dbReference type="NCBI Taxonomy" id="121845"/>
    <lineage>
        <taxon>Eukaryota</taxon>
        <taxon>Metazoa</taxon>
        <taxon>Ecdysozoa</taxon>
        <taxon>Arthropoda</taxon>
        <taxon>Hexapoda</taxon>
        <taxon>Insecta</taxon>
        <taxon>Pterygota</taxon>
        <taxon>Neoptera</taxon>
        <taxon>Paraneoptera</taxon>
        <taxon>Hemiptera</taxon>
        <taxon>Sternorrhyncha</taxon>
        <taxon>Psylloidea</taxon>
        <taxon>Psyllidae</taxon>
        <taxon>Diaphorininae</taxon>
        <taxon>Diaphorina</taxon>
    </lineage>
</organism>
<keyword evidence="3 6" id="KW-0539">Nucleus</keyword>
<dbReference type="SUPFAM" id="SSF56235">
    <property type="entry name" value="N-terminal nucleophile aminohydrolases (Ntn hydrolases)"/>
    <property type="match status" value="1"/>
</dbReference>
<keyword evidence="7" id="KW-1185">Reference proteome</keyword>